<evidence type="ECO:0000313" key="2">
    <source>
        <dbReference type="EMBL" id="GMA39089.1"/>
    </source>
</evidence>
<dbReference type="Gene3D" id="1.10.3480.10">
    <property type="entry name" value="TorD-like"/>
    <property type="match status" value="1"/>
</dbReference>
<gene>
    <name evidence="2" type="ORF">GCM10025883_11340</name>
</gene>
<dbReference type="Proteomes" id="UP001157126">
    <property type="component" value="Unassembled WGS sequence"/>
</dbReference>
<dbReference type="SUPFAM" id="SSF89155">
    <property type="entry name" value="TorD-like"/>
    <property type="match status" value="1"/>
</dbReference>
<protein>
    <submittedName>
        <fullName evidence="2">Dehydrogenase</fullName>
    </submittedName>
</protein>
<accession>A0ABQ6IQT9</accession>
<dbReference type="PANTHER" id="PTHR34227">
    <property type="entry name" value="CHAPERONE PROTEIN YCDY"/>
    <property type="match status" value="1"/>
</dbReference>
<sequence>MTTGTAAGADLSVDLLDGTAATTALLSSLMLTPPDPEALARLRSAAELEWPFPDAEGSTPEAVLLLCAPVAQDEVAADHLRLFGGAMPALAPPHESVYRSEDHLLFGEVTMQVREAYARHDLAAPAGGRPTDDHAGLELAFVAHLCLLVLDALDRGDHESAQAIATDLRAFWSEHLLTWLPAFAGLVTKNADTTLYRGVGLLLAEEARRWTALTR</sequence>
<dbReference type="PANTHER" id="PTHR34227:SF1">
    <property type="entry name" value="DIMETHYL SULFOXIDE REDUCTASE CHAPERONE-RELATED"/>
    <property type="match status" value="1"/>
</dbReference>
<dbReference type="EMBL" id="BSUO01000001">
    <property type="protein sequence ID" value="GMA39089.1"/>
    <property type="molecule type" value="Genomic_DNA"/>
</dbReference>
<dbReference type="Pfam" id="PF02613">
    <property type="entry name" value="Nitrate_red_del"/>
    <property type="match status" value="1"/>
</dbReference>
<dbReference type="InterPro" id="IPR020945">
    <property type="entry name" value="DMSO/NO3_reduct_chaperone"/>
</dbReference>
<dbReference type="RefSeq" id="WP_284303076.1">
    <property type="nucleotide sequence ID" value="NZ_BSUO01000001.1"/>
</dbReference>
<keyword evidence="1" id="KW-0143">Chaperone</keyword>
<keyword evidence="3" id="KW-1185">Reference proteome</keyword>
<evidence type="ECO:0000256" key="1">
    <source>
        <dbReference type="ARBA" id="ARBA00023186"/>
    </source>
</evidence>
<organism evidence="2 3">
    <name type="scientific">Mobilicoccus caccae</name>
    <dbReference type="NCBI Taxonomy" id="1859295"/>
    <lineage>
        <taxon>Bacteria</taxon>
        <taxon>Bacillati</taxon>
        <taxon>Actinomycetota</taxon>
        <taxon>Actinomycetes</taxon>
        <taxon>Micrococcales</taxon>
        <taxon>Dermatophilaceae</taxon>
        <taxon>Mobilicoccus</taxon>
    </lineage>
</organism>
<proteinExistence type="predicted"/>
<name>A0ABQ6IQT9_9MICO</name>
<dbReference type="InterPro" id="IPR050289">
    <property type="entry name" value="TorD/DmsD_chaperones"/>
</dbReference>
<evidence type="ECO:0000313" key="3">
    <source>
        <dbReference type="Proteomes" id="UP001157126"/>
    </source>
</evidence>
<comment type="caution">
    <text evidence="2">The sequence shown here is derived from an EMBL/GenBank/DDBJ whole genome shotgun (WGS) entry which is preliminary data.</text>
</comment>
<reference evidence="3" key="1">
    <citation type="journal article" date="2019" name="Int. J. Syst. Evol. Microbiol.">
        <title>The Global Catalogue of Microorganisms (GCM) 10K type strain sequencing project: providing services to taxonomists for standard genome sequencing and annotation.</title>
        <authorList>
            <consortium name="The Broad Institute Genomics Platform"/>
            <consortium name="The Broad Institute Genome Sequencing Center for Infectious Disease"/>
            <person name="Wu L."/>
            <person name="Ma J."/>
        </authorList>
    </citation>
    <scope>NUCLEOTIDE SEQUENCE [LARGE SCALE GENOMIC DNA]</scope>
    <source>
        <strain evidence="3">NBRC 113072</strain>
    </source>
</reference>
<dbReference type="InterPro" id="IPR036411">
    <property type="entry name" value="TorD-like_sf"/>
</dbReference>